<gene>
    <name evidence="2" type="ORF">GGR23_004442</name>
</gene>
<sequence>MTLPVSQYGSDPTIESSSSAVYWGPVIAGALAASVLTALLMLVGSGLGLTMVSPFSGESASLTTIGISAAIWFVVVQWLSSGVGGYLTGRLRTKWSGIHTDEVYFRDTAHGFLAWAVATLLMLAMASSTASGLLQKGATFAGAAVGTAAGSAAAIGADAADDSNANPVDYFTDMLMRPADPARAAATDTAASNREIGRILIRSAAEGEMTPDDRAYLDRVVAARTGLSEADAKARIDTVLKQAEDAKVKAQQTADEARKGAATAALLGALALFIGAFIAGAAAAVGGRQRDEDESRYGS</sequence>
<feature type="transmembrane region" description="Helical" evidence="1">
    <location>
        <begin position="20"/>
        <end position="47"/>
    </location>
</feature>
<protein>
    <recommendedName>
        <fullName evidence="4">Transmembrane protein</fullName>
    </recommendedName>
</protein>
<name>A0A7W6J9C8_9HYPH</name>
<keyword evidence="1" id="KW-0812">Transmembrane</keyword>
<organism evidence="2 3">
    <name type="scientific">Gellertiella hungarica</name>
    <dbReference type="NCBI Taxonomy" id="1572859"/>
    <lineage>
        <taxon>Bacteria</taxon>
        <taxon>Pseudomonadati</taxon>
        <taxon>Pseudomonadota</taxon>
        <taxon>Alphaproteobacteria</taxon>
        <taxon>Hyphomicrobiales</taxon>
        <taxon>Rhizobiaceae</taxon>
        <taxon>Gellertiella</taxon>
    </lineage>
</organism>
<feature type="transmembrane region" description="Helical" evidence="1">
    <location>
        <begin position="264"/>
        <end position="285"/>
    </location>
</feature>
<dbReference type="RefSeq" id="WP_183368447.1">
    <property type="nucleotide sequence ID" value="NZ_JACIEZ010000016.1"/>
</dbReference>
<feature type="transmembrane region" description="Helical" evidence="1">
    <location>
        <begin position="59"/>
        <end position="79"/>
    </location>
</feature>
<keyword evidence="1" id="KW-1133">Transmembrane helix</keyword>
<dbReference type="AlphaFoldDB" id="A0A7W6J9C8"/>
<keyword evidence="1" id="KW-0472">Membrane</keyword>
<evidence type="ECO:0000313" key="3">
    <source>
        <dbReference type="Proteomes" id="UP000528286"/>
    </source>
</evidence>
<dbReference type="Proteomes" id="UP000528286">
    <property type="component" value="Unassembled WGS sequence"/>
</dbReference>
<accession>A0A7W6J9C8</accession>
<proteinExistence type="predicted"/>
<dbReference type="EMBL" id="JACIEZ010000016">
    <property type="protein sequence ID" value="MBB4067211.1"/>
    <property type="molecule type" value="Genomic_DNA"/>
</dbReference>
<reference evidence="2 3" key="1">
    <citation type="submission" date="2020-08" db="EMBL/GenBank/DDBJ databases">
        <title>Genomic Encyclopedia of Type Strains, Phase IV (KMG-IV): sequencing the most valuable type-strain genomes for metagenomic binning, comparative biology and taxonomic classification.</title>
        <authorList>
            <person name="Goeker M."/>
        </authorList>
    </citation>
    <scope>NUCLEOTIDE SEQUENCE [LARGE SCALE GENOMIC DNA]</scope>
    <source>
        <strain evidence="2 3">DSM 29853</strain>
    </source>
</reference>
<evidence type="ECO:0000313" key="2">
    <source>
        <dbReference type="EMBL" id="MBB4067211.1"/>
    </source>
</evidence>
<keyword evidence="3" id="KW-1185">Reference proteome</keyword>
<evidence type="ECO:0000256" key="1">
    <source>
        <dbReference type="SAM" id="Phobius"/>
    </source>
</evidence>
<evidence type="ECO:0008006" key="4">
    <source>
        <dbReference type="Google" id="ProtNLM"/>
    </source>
</evidence>
<comment type="caution">
    <text evidence="2">The sequence shown here is derived from an EMBL/GenBank/DDBJ whole genome shotgun (WGS) entry which is preliminary data.</text>
</comment>
<feature type="transmembrane region" description="Helical" evidence="1">
    <location>
        <begin position="112"/>
        <end position="134"/>
    </location>
</feature>